<evidence type="ECO:0000259" key="7">
    <source>
        <dbReference type="Pfam" id="PF05193"/>
    </source>
</evidence>
<dbReference type="Pfam" id="PF00675">
    <property type="entry name" value="Peptidase_M16"/>
    <property type="match status" value="1"/>
</dbReference>
<dbReference type="AlphaFoldDB" id="R7ZM82"/>
<evidence type="ECO:0000259" key="6">
    <source>
        <dbReference type="Pfam" id="PF00675"/>
    </source>
</evidence>
<dbReference type="RefSeq" id="WP_010856398.1">
    <property type="nucleotide sequence ID" value="NZ_AQHR01000110.1"/>
</dbReference>
<evidence type="ECO:0000256" key="2">
    <source>
        <dbReference type="ARBA" id="ARBA00022670"/>
    </source>
</evidence>
<dbReference type="GO" id="GO:0006508">
    <property type="term" value="P:proteolysis"/>
    <property type="evidence" value="ECO:0007669"/>
    <property type="project" value="UniProtKB-KW"/>
</dbReference>
<dbReference type="InterPro" id="IPR007863">
    <property type="entry name" value="Peptidase_M16_C"/>
</dbReference>
<evidence type="ECO:0000256" key="3">
    <source>
        <dbReference type="ARBA" id="ARBA00022801"/>
    </source>
</evidence>
<accession>R7ZM82</accession>
<keyword evidence="5" id="KW-0482">Metalloprotease</keyword>
<dbReference type="EMBL" id="AQHR01000110">
    <property type="protein sequence ID" value="EON75114.1"/>
    <property type="molecule type" value="Genomic_DNA"/>
</dbReference>
<comment type="caution">
    <text evidence="8">The sequence shown here is derived from an EMBL/GenBank/DDBJ whole genome shotgun (WGS) entry which is preliminary data.</text>
</comment>
<dbReference type="Pfam" id="PF05193">
    <property type="entry name" value="Peptidase_M16_C"/>
    <property type="match status" value="1"/>
</dbReference>
<dbReference type="STRING" id="1232681.ADIS_4285"/>
<keyword evidence="3" id="KW-0378">Hydrolase</keyword>
<protein>
    <submittedName>
        <fullName evidence="8">Zinc protease</fullName>
    </submittedName>
</protein>
<dbReference type="PANTHER" id="PTHR43690">
    <property type="entry name" value="NARDILYSIN"/>
    <property type="match status" value="1"/>
</dbReference>
<keyword evidence="4" id="KW-0862">Zinc</keyword>
<proteinExistence type="inferred from homology"/>
<reference evidence="8 9" key="1">
    <citation type="submission" date="2013-02" db="EMBL/GenBank/DDBJ databases">
        <title>A novel strain isolated from Lonar lake, Maharashtra, India.</title>
        <authorList>
            <person name="Singh A."/>
        </authorList>
    </citation>
    <scope>NUCLEOTIDE SEQUENCE [LARGE SCALE GENOMIC DNA]</scope>
    <source>
        <strain evidence="8 9">AK24</strain>
    </source>
</reference>
<dbReference type="InterPro" id="IPR050626">
    <property type="entry name" value="Peptidase_M16"/>
</dbReference>
<evidence type="ECO:0000313" key="8">
    <source>
        <dbReference type="EMBL" id="EON75114.1"/>
    </source>
</evidence>
<dbReference type="InterPro" id="IPR011249">
    <property type="entry name" value="Metalloenz_LuxS/M16"/>
</dbReference>
<name>R7ZM82_9BACT</name>
<dbReference type="PATRIC" id="fig|1288963.3.peg.4271"/>
<evidence type="ECO:0000256" key="5">
    <source>
        <dbReference type="ARBA" id="ARBA00023049"/>
    </source>
</evidence>
<dbReference type="OrthoDB" id="9811314at2"/>
<dbReference type="InterPro" id="IPR011765">
    <property type="entry name" value="Pept_M16_N"/>
</dbReference>
<keyword evidence="2 8" id="KW-0645">Protease</keyword>
<evidence type="ECO:0000256" key="4">
    <source>
        <dbReference type="ARBA" id="ARBA00022833"/>
    </source>
</evidence>
<evidence type="ECO:0000313" key="9">
    <source>
        <dbReference type="Proteomes" id="UP000013909"/>
    </source>
</evidence>
<organism evidence="8 9">
    <name type="scientific">Lunatimonas lonarensis</name>
    <dbReference type="NCBI Taxonomy" id="1232681"/>
    <lineage>
        <taxon>Bacteria</taxon>
        <taxon>Pseudomonadati</taxon>
        <taxon>Bacteroidota</taxon>
        <taxon>Cytophagia</taxon>
        <taxon>Cytophagales</taxon>
        <taxon>Cyclobacteriaceae</taxon>
    </lineage>
</organism>
<feature type="domain" description="Peptidase M16 C-terminal" evidence="7">
    <location>
        <begin position="167"/>
        <end position="344"/>
    </location>
</feature>
<dbReference type="Proteomes" id="UP000013909">
    <property type="component" value="Unassembled WGS sequence"/>
</dbReference>
<gene>
    <name evidence="8" type="ORF">ADIS_4285</name>
</gene>
<dbReference type="GO" id="GO:0008237">
    <property type="term" value="F:metallopeptidase activity"/>
    <property type="evidence" value="ECO:0007669"/>
    <property type="project" value="UniProtKB-KW"/>
</dbReference>
<feature type="domain" description="Peptidase M16 N-terminal" evidence="6">
    <location>
        <begin position="15"/>
        <end position="156"/>
    </location>
</feature>
<dbReference type="SUPFAM" id="SSF63411">
    <property type="entry name" value="LuxS/MPP-like metallohydrolase"/>
    <property type="match status" value="2"/>
</dbReference>
<dbReference type="GO" id="GO:0046872">
    <property type="term" value="F:metal ion binding"/>
    <property type="evidence" value="ECO:0007669"/>
    <property type="project" value="InterPro"/>
</dbReference>
<evidence type="ECO:0000256" key="1">
    <source>
        <dbReference type="ARBA" id="ARBA00007261"/>
    </source>
</evidence>
<sequence length="430" mass="48882">MMDYQKFVLDNGLQVYVHEDPNTEMAVLNLLYKVGSRNEVPGKTGLAHYFEHLMFGGSEHVPSFDTAIERVGGECNAFTSTDITNYYISLPAINIETAFWLESDRMFALSLQERVIETQRNVVIEEYKQRYLNQPYGDAMHHLRALAFRQHPYRWPTIGFEIADIENFTEQDVRNFYQTHYRPDNAILVVAGDVSLSQVEKLSQKWFGDIPSGKLPILEPALEPAQTSIRHKTVYADVPTDSLYKAYHMAGRLDPGYLEADLVTDVLGFGRSSVLEQRLVKNTDVFANCRAYVLGNVDPSLLIISGRMEKGYTAEQAEELLDKELETFKASSISPKVLQKVKNQSEAMRSYEAVQLLNRAMRIAYYAHLGTPDLYETEYRRKLKIKGTDIIACANDILVPEKASVLYYKKGSASENEEELTIKEIKKGVA</sequence>
<dbReference type="Gene3D" id="3.30.830.10">
    <property type="entry name" value="Metalloenzyme, LuxS/M16 peptidase-like"/>
    <property type="match status" value="2"/>
</dbReference>
<comment type="similarity">
    <text evidence="1">Belongs to the peptidase M16 family.</text>
</comment>
<keyword evidence="9" id="KW-1185">Reference proteome</keyword>
<dbReference type="PANTHER" id="PTHR43690:SF17">
    <property type="entry name" value="PROTEIN YHJJ"/>
    <property type="match status" value="1"/>
</dbReference>